<dbReference type="GeneID" id="7049395"/>
<gene>
    <name evidence="2" type="primary">ptf2</name>
    <name evidence="1" type="ORF">SJAG_04815</name>
</gene>
<sequence>MMEKETQSNIDNSINPLDFTEFTDNLPIEIYRSLQFIRKYGDKYRTSGFQLEALAQEATHGPPHSIAQVKARLAEEVVNSHSLAEETESEAKRLLEDIDDAYKRLCDKITILETQQKTAEGQAQV</sequence>
<dbReference type="RefSeq" id="XP_002175890.2">
    <property type="nucleotide sequence ID" value="XM_002175854.2"/>
</dbReference>
<dbReference type="AlphaFoldDB" id="B6K7U3"/>
<proteinExistence type="predicted"/>
<keyword evidence="3" id="KW-1185">Reference proteome</keyword>
<name>B6K7U3_SCHJY</name>
<dbReference type="OMA" id="FTSHEYL"/>
<dbReference type="JaponicusDB" id="SJAG_04815">
    <property type="gene designation" value="ptf2"/>
</dbReference>
<dbReference type="Proteomes" id="UP000001744">
    <property type="component" value="Unassembled WGS sequence"/>
</dbReference>
<dbReference type="STRING" id="402676.B6K7U3"/>
<dbReference type="HOGENOM" id="CLU_2016530_0_0_1"/>
<dbReference type="VEuPathDB" id="FungiDB:SJAG_04815"/>
<evidence type="ECO:0000313" key="1">
    <source>
        <dbReference type="EMBL" id="EEB09597.2"/>
    </source>
</evidence>
<reference evidence="1 3" key="1">
    <citation type="journal article" date="2011" name="Science">
        <title>Comparative functional genomics of the fission yeasts.</title>
        <authorList>
            <person name="Rhind N."/>
            <person name="Chen Z."/>
            <person name="Yassour M."/>
            <person name="Thompson D.A."/>
            <person name="Haas B.J."/>
            <person name="Habib N."/>
            <person name="Wapinski I."/>
            <person name="Roy S."/>
            <person name="Lin M.F."/>
            <person name="Heiman D.I."/>
            <person name="Young S.K."/>
            <person name="Furuya K."/>
            <person name="Guo Y."/>
            <person name="Pidoux A."/>
            <person name="Chen H.M."/>
            <person name="Robbertse B."/>
            <person name="Goldberg J.M."/>
            <person name="Aoki K."/>
            <person name="Bayne E.H."/>
            <person name="Berlin A.M."/>
            <person name="Desjardins C.A."/>
            <person name="Dobbs E."/>
            <person name="Dukaj L."/>
            <person name="Fan L."/>
            <person name="FitzGerald M.G."/>
            <person name="French C."/>
            <person name="Gujja S."/>
            <person name="Hansen K."/>
            <person name="Keifenheim D."/>
            <person name="Levin J.Z."/>
            <person name="Mosher R.A."/>
            <person name="Mueller C.A."/>
            <person name="Pfiffner J."/>
            <person name="Priest M."/>
            <person name="Russ C."/>
            <person name="Smialowska A."/>
            <person name="Swoboda P."/>
            <person name="Sykes S.M."/>
            <person name="Vaughn M."/>
            <person name="Vengrova S."/>
            <person name="Yoder R."/>
            <person name="Zeng Q."/>
            <person name="Allshire R."/>
            <person name="Baulcombe D."/>
            <person name="Birren B.W."/>
            <person name="Brown W."/>
            <person name="Ekwall K."/>
            <person name="Kellis M."/>
            <person name="Leatherwood J."/>
            <person name="Levin H."/>
            <person name="Margalit H."/>
            <person name="Martienssen R."/>
            <person name="Nieduszynski C.A."/>
            <person name="Spatafora J.W."/>
            <person name="Friedman N."/>
            <person name="Dalgaard J.Z."/>
            <person name="Baumann P."/>
            <person name="Niki H."/>
            <person name="Regev A."/>
            <person name="Nusbaum C."/>
        </authorList>
    </citation>
    <scope>NUCLEOTIDE SEQUENCE [LARGE SCALE GENOMIC DNA]</scope>
    <source>
        <strain evidence="3">yFS275 / FY16936</strain>
    </source>
</reference>
<dbReference type="OrthoDB" id="5411773at2759"/>
<protein>
    <submittedName>
        <fullName evidence="1">Uncharacterized protein</fullName>
    </submittedName>
</protein>
<dbReference type="EMBL" id="KE651168">
    <property type="protein sequence ID" value="EEB09597.2"/>
    <property type="molecule type" value="Genomic_DNA"/>
</dbReference>
<organism evidence="1 3">
    <name type="scientific">Schizosaccharomyces japonicus (strain yFS275 / FY16936)</name>
    <name type="common">Fission yeast</name>
    <dbReference type="NCBI Taxonomy" id="402676"/>
    <lineage>
        <taxon>Eukaryota</taxon>
        <taxon>Fungi</taxon>
        <taxon>Dikarya</taxon>
        <taxon>Ascomycota</taxon>
        <taxon>Taphrinomycotina</taxon>
        <taxon>Schizosaccharomycetes</taxon>
        <taxon>Schizosaccharomycetales</taxon>
        <taxon>Schizosaccharomycetaceae</taxon>
        <taxon>Schizosaccharomyces</taxon>
    </lineage>
</organism>
<evidence type="ECO:0000313" key="3">
    <source>
        <dbReference type="Proteomes" id="UP000001744"/>
    </source>
</evidence>
<accession>B6K7U3</accession>
<evidence type="ECO:0000313" key="2">
    <source>
        <dbReference type="JaponicusDB" id="SJAG_04815"/>
    </source>
</evidence>